<evidence type="ECO:0000259" key="4">
    <source>
        <dbReference type="Pfam" id="PF03065"/>
    </source>
</evidence>
<evidence type="ECO:0000313" key="6">
    <source>
        <dbReference type="Proteomes" id="UP000334923"/>
    </source>
</evidence>
<dbReference type="GO" id="GO:0003824">
    <property type="term" value="F:catalytic activity"/>
    <property type="evidence" value="ECO:0007669"/>
    <property type="project" value="InterPro"/>
</dbReference>
<dbReference type="PANTHER" id="PTHR36306:SF1">
    <property type="entry name" value="ALPHA-AMYLASE-RELATED"/>
    <property type="match status" value="1"/>
</dbReference>
<dbReference type="Proteomes" id="UP000334923">
    <property type="component" value="Unassembled WGS sequence"/>
</dbReference>
<protein>
    <recommendedName>
        <fullName evidence="4">Glycoside hydrolase family 57 N-terminal domain-containing protein</fullName>
    </recommendedName>
</protein>
<dbReference type="Gene3D" id="3.20.110.10">
    <property type="entry name" value="Glycoside hydrolase 38, N terminal domain"/>
    <property type="match status" value="1"/>
</dbReference>
<reference evidence="5 6" key="1">
    <citation type="submission" date="2019-09" db="EMBL/GenBank/DDBJ databases">
        <authorList>
            <person name="Cremers G."/>
        </authorList>
    </citation>
    <scope>NUCLEOTIDE SEQUENCE [LARGE SCALE GENOMIC DNA]</scope>
    <source>
        <strain evidence="5">4A</strain>
    </source>
</reference>
<keyword evidence="2 3" id="KW-0119">Carbohydrate metabolism</keyword>
<accession>A0A5E6MA94</accession>
<dbReference type="GO" id="GO:0005975">
    <property type="term" value="P:carbohydrate metabolic process"/>
    <property type="evidence" value="ECO:0007669"/>
    <property type="project" value="InterPro"/>
</dbReference>
<dbReference type="InterPro" id="IPR027291">
    <property type="entry name" value="Glyco_hydro_38_N_sf"/>
</dbReference>
<dbReference type="InterPro" id="IPR004300">
    <property type="entry name" value="Glyco_hydro_57_N"/>
</dbReference>
<dbReference type="RefSeq" id="WP_142659992.1">
    <property type="nucleotide sequence ID" value="NZ_CABFVA020000065.1"/>
</dbReference>
<comment type="similarity">
    <text evidence="1 3">Belongs to the glycosyl hydrolase 57 family.</text>
</comment>
<organism evidence="5 6">
    <name type="scientific">Methylacidimicrobium tartarophylax</name>
    <dbReference type="NCBI Taxonomy" id="1041768"/>
    <lineage>
        <taxon>Bacteria</taxon>
        <taxon>Pseudomonadati</taxon>
        <taxon>Verrucomicrobiota</taxon>
        <taxon>Methylacidimicrobium</taxon>
    </lineage>
</organism>
<dbReference type="PANTHER" id="PTHR36306">
    <property type="entry name" value="ALPHA-AMYLASE-RELATED-RELATED"/>
    <property type="match status" value="1"/>
</dbReference>
<dbReference type="EMBL" id="CABFVA020000065">
    <property type="protein sequence ID" value="VVM06325.1"/>
    <property type="molecule type" value="Genomic_DNA"/>
</dbReference>
<evidence type="ECO:0000313" key="5">
    <source>
        <dbReference type="EMBL" id="VVM06325.1"/>
    </source>
</evidence>
<evidence type="ECO:0000256" key="2">
    <source>
        <dbReference type="ARBA" id="ARBA00023277"/>
    </source>
</evidence>
<feature type="domain" description="Glycoside hydrolase family 57 N-terminal" evidence="4">
    <location>
        <begin position="5"/>
        <end position="427"/>
    </location>
</feature>
<evidence type="ECO:0000256" key="3">
    <source>
        <dbReference type="RuleBase" id="RU361196"/>
    </source>
</evidence>
<dbReference type="InterPro" id="IPR052046">
    <property type="entry name" value="GH57_Enzymes"/>
</dbReference>
<keyword evidence="6" id="KW-1185">Reference proteome</keyword>
<dbReference type="AlphaFoldDB" id="A0A5E6MA94"/>
<dbReference type="CDD" id="cd10796">
    <property type="entry name" value="GH57N_APU"/>
    <property type="match status" value="1"/>
</dbReference>
<sequence length="719" mass="83155">MNVVLLWHMHQPDYVDRQTGKARTPWVRLHAVHSYLDMIEMVERFPTLKVAFNFTPVLLEQLVEIGAGEVIDDCEAWSRIRAENLGQGEKEKILEHFFRANFDTLIRPLPRFWDLLNQRGRMVDFQNLAEVTNLFSAQDYRDLQTLYNLAWCGFAAYQAYPLLRELRAQGRDFTEDQKSQLLDLHREIVRTVLSRYRAAIERGQVEITTSPYCHPILPLLLDTNLARRSMPHVNLPPQFCAPEDVRSHLVLAQKRMREVFGAPARGLWPSEGSVAPELIPFFREAGFDYFFTDEAILFRSLELDPRWRGRGVDHMVLFQGWTVSWGGTTVDALFRERPLSDFVGFRASQNPPDQAANFLLHHFENICQVASSEEAAVLIALDGENAWEAFPDGGERFLSSLYQGLTTHSRLRTSRPGDYFDAYRPKVELGALHTGSWINADFDIWIGDPEENRAWEWLGRTRQFLRRIGEDRSLPAEKTAAAMRSLYAAEGSDWFWWYGPDFSTDSDLLFDEIFRTHLRNVYLALGFSPPPYLDFPICAPTVPTPYAIPRLYIHPQLTGRLDNFFDWVGAGTVDALVQQTAMFQPNRLGQKLYFGFDEEHFYLRIDFVGAPEEIEVEFLSPQIRRVTASVLPNGSWKVRTEHSEDAVLFSVADERGAAAWEDFFVLMVPVAALGWKEKDPVSFFVRLLREKLVLERYPERGTIDFRFPSRDFEARQWFV</sequence>
<dbReference type="OrthoDB" id="9759321at2"/>
<dbReference type="SUPFAM" id="SSF88713">
    <property type="entry name" value="Glycoside hydrolase/deacetylase"/>
    <property type="match status" value="1"/>
</dbReference>
<dbReference type="Pfam" id="PF03065">
    <property type="entry name" value="Glyco_hydro_57"/>
    <property type="match status" value="1"/>
</dbReference>
<proteinExistence type="inferred from homology"/>
<dbReference type="InterPro" id="IPR011330">
    <property type="entry name" value="Glyco_hydro/deAcase_b/a-brl"/>
</dbReference>
<name>A0A5E6MA94_9BACT</name>
<gene>
    <name evidence="5" type="ORF">MAMT_01134</name>
</gene>
<evidence type="ECO:0000256" key="1">
    <source>
        <dbReference type="ARBA" id="ARBA00006821"/>
    </source>
</evidence>